<keyword evidence="3" id="KW-1185">Reference proteome</keyword>
<protein>
    <recommendedName>
        <fullName evidence="1">F-box domain-containing protein</fullName>
    </recommendedName>
</protein>
<dbReference type="Proteomes" id="UP000008281">
    <property type="component" value="Unassembled WGS sequence"/>
</dbReference>
<organism evidence="3">
    <name type="scientific">Caenorhabditis remanei</name>
    <name type="common">Caenorhabditis vulgaris</name>
    <dbReference type="NCBI Taxonomy" id="31234"/>
    <lineage>
        <taxon>Eukaryota</taxon>
        <taxon>Metazoa</taxon>
        <taxon>Ecdysozoa</taxon>
        <taxon>Nematoda</taxon>
        <taxon>Chromadorea</taxon>
        <taxon>Rhabditida</taxon>
        <taxon>Rhabditina</taxon>
        <taxon>Rhabditomorpha</taxon>
        <taxon>Rhabditoidea</taxon>
        <taxon>Rhabditidae</taxon>
        <taxon>Peloderinae</taxon>
        <taxon>Caenorhabditis</taxon>
    </lineage>
</organism>
<dbReference type="InterPro" id="IPR012885">
    <property type="entry name" value="F-box_Sdz-33"/>
</dbReference>
<dbReference type="AlphaFoldDB" id="E3NF11"/>
<evidence type="ECO:0000259" key="1">
    <source>
        <dbReference type="PROSITE" id="PS50181"/>
    </source>
</evidence>
<gene>
    <name evidence="2" type="ORF">CRE_14984</name>
</gene>
<dbReference type="PANTHER" id="PTHR22899">
    <property type="entry name" value="CYCLIN-RELATED F-BOX FAMILY"/>
    <property type="match status" value="1"/>
</dbReference>
<name>E3NF11_CAERE</name>
<dbReference type="GeneID" id="9801427"/>
<dbReference type="EMBL" id="DS268630">
    <property type="protein sequence ID" value="EFO95892.1"/>
    <property type="molecule type" value="Genomic_DNA"/>
</dbReference>
<dbReference type="PANTHER" id="PTHR22899:SF0">
    <property type="entry name" value="F-BOX ASSOCIATED DOMAIN-CONTAINING PROTEIN-RELATED"/>
    <property type="match status" value="1"/>
</dbReference>
<dbReference type="RefSeq" id="XP_003093021.2">
    <property type="nucleotide sequence ID" value="XM_003092973.2"/>
</dbReference>
<dbReference type="Pfam" id="PF07735">
    <property type="entry name" value="FBA_2"/>
    <property type="match status" value="1"/>
</dbReference>
<proteinExistence type="predicted"/>
<dbReference type="HOGENOM" id="CLU_028840_1_3_1"/>
<dbReference type="Pfam" id="PF00646">
    <property type="entry name" value="F-box"/>
    <property type="match status" value="1"/>
</dbReference>
<feature type="domain" description="F-box" evidence="1">
    <location>
        <begin position="7"/>
        <end position="58"/>
    </location>
</feature>
<dbReference type="KEGG" id="crq:GCK72_008391"/>
<evidence type="ECO:0000313" key="2">
    <source>
        <dbReference type="EMBL" id="EFO95892.1"/>
    </source>
</evidence>
<dbReference type="CTD" id="9801427"/>
<dbReference type="PROSITE" id="PS50181">
    <property type="entry name" value="FBOX"/>
    <property type="match status" value="1"/>
</dbReference>
<dbReference type="FunCoup" id="E3NF11">
    <property type="interactions" value="2912"/>
</dbReference>
<dbReference type="OrthoDB" id="5909412at2759"/>
<dbReference type="InterPro" id="IPR053222">
    <property type="entry name" value="Zygotic_Embryogenesis-Asso"/>
</dbReference>
<dbReference type="InParanoid" id="E3NF11"/>
<reference evidence="2" key="1">
    <citation type="submission" date="2007-07" db="EMBL/GenBank/DDBJ databases">
        <title>PCAP assembly of the Caenorhabditis remanei genome.</title>
        <authorList>
            <consortium name="The Caenorhabditis remanei Sequencing Consortium"/>
            <person name="Wilson R.K."/>
        </authorList>
    </citation>
    <scope>NUCLEOTIDE SEQUENCE [LARGE SCALE GENOMIC DNA]</scope>
    <source>
        <strain evidence="2">PB4641</strain>
    </source>
</reference>
<evidence type="ECO:0000313" key="3">
    <source>
        <dbReference type="Proteomes" id="UP000008281"/>
    </source>
</evidence>
<dbReference type="InterPro" id="IPR001810">
    <property type="entry name" value="F-box_dom"/>
</dbReference>
<accession>E3NF11</accession>
<sequence>MRDGDPPLRLLCLPNTSLQCIVQCMQYIDQFALSLVSQRCKDLVKSIDLKCLDVYVLVHSEITIRVRITDSSWIKCLLDDDQATAAKVLTLRDGKGFAHSKPEYEVEHCLRHILEIYHQSEINTIRLLTPLRDVQSFRNTFTSCSTIVFGARSESEAVELASTFCPLKKLEFGVGRIAEHNENDENFPKIFIQNLEEIAVHLMCELNLDDLLLANSRIFRIYCQRISNFPKMLNRFIKHWLAGSNPRTRYFEFHCAGEGYLFLDMNEVFKGIKHEIVSKMDPTARQAFRAFGAAYVKFHGGYNIRKKDGTVATLSFPRYSHFEMLVWS</sequence>